<evidence type="ECO:0000313" key="2">
    <source>
        <dbReference type="Proteomes" id="UP001148737"/>
    </source>
</evidence>
<proteinExistence type="predicted"/>
<accession>A0ACC1QNZ1</accession>
<sequence>MHFTNAVLLATVASAKTLRVDVGKNGLVYTPNDIKASVGDEVSFFFHPMNHTVSQSNFKQPCSPLADGFFSGFVPTKPEDAGLSSFTITVKDEKPIWFYCGQADHCKKGMVGAINAPATGNTLAAFVDLAKATNGTTNLPHGPVGGKLDIKKAGTTSVVSAMPTGKPDCYTTTYKTTYTSNGVVCTTDVTTTVPITKPTSKPTTPVTVNGGARLGAGALAAAVAAIAML</sequence>
<protein>
    <submittedName>
        <fullName evidence="1">Uncharacterized protein</fullName>
    </submittedName>
</protein>
<name>A0ACC1QNZ1_9HYPO</name>
<comment type="caution">
    <text evidence="1">The sequence shown here is derived from an EMBL/GenBank/DDBJ whole genome shotgun (WGS) entry which is preliminary data.</text>
</comment>
<reference evidence="1" key="1">
    <citation type="submission" date="2022-07" db="EMBL/GenBank/DDBJ databases">
        <title>Genome Sequence of Lecanicillium saksenae.</title>
        <authorList>
            <person name="Buettner E."/>
        </authorList>
    </citation>
    <scope>NUCLEOTIDE SEQUENCE</scope>
    <source>
        <strain evidence="1">VT-O1</strain>
    </source>
</reference>
<evidence type="ECO:0000313" key="1">
    <source>
        <dbReference type="EMBL" id="KAJ3483601.1"/>
    </source>
</evidence>
<dbReference type="Proteomes" id="UP001148737">
    <property type="component" value="Unassembled WGS sequence"/>
</dbReference>
<dbReference type="EMBL" id="JANAKD010001086">
    <property type="protein sequence ID" value="KAJ3483601.1"/>
    <property type="molecule type" value="Genomic_DNA"/>
</dbReference>
<keyword evidence="2" id="KW-1185">Reference proteome</keyword>
<organism evidence="1 2">
    <name type="scientific">Lecanicillium saksenae</name>
    <dbReference type="NCBI Taxonomy" id="468837"/>
    <lineage>
        <taxon>Eukaryota</taxon>
        <taxon>Fungi</taxon>
        <taxon>Dikarya</taxon>
        <taxon>Ascomycota</taxon>
        <taxon>Pezizomycotina</taxon>
        <taxon>Sordariomycetes</taxon>
        <taxon>Hypocreomycetidae</taxon>
        <taxon>Hypocreales</taxon>
        <taxon>Cordycipitaceae</taxon>
        <taxon>Lecanicillium</taxon>
    </lineage>
</organism>
<gene>
    <name evidence="1" type="ORF">NLG97_g7267</name>
</gene>